<evidence type="ECO:0000313" key="2">
    <source>
        <dbReference type="Proteomes" id="UP001341840"/>
    </source>
</evidence>
<comment type="caution">
    <text evidence="1">The sequence shown here is derived from an EMBL/GenBank/DDBJ whole genome shotgun (WGS) entry which is preliminary data.</text>
</comment>
<accession>A0ABU6W0Q4</accession>
<dbReference type="Proteomes" id="UP001341840">
    <property type="component" value="Unassembled WGS sequence"/>
</dbReference>
<evidence type="ECO:0000313" key="1">
    <source>
        <dbReference type="EMBL" id="MED6178250.1"/>
    </source>
</evidence>
<keyword evidence="2" id="KW-1185">Reference proteome</keyword>
<organism evidence="1 2">
    <name type="scientific">Stylosanthes scabra</name>
    <dbReference type="NCBI Taxonomy" id="79078"/>
    <lineage>
        <taxon>Eukaryota</taxon>
        <taxon>Viridiplantae</taxon>
        <taxon>Streptophyta</taxon>
        <taxon>Embryophyta</taxon>
        <taxon>Tracheophyta</taxon>
        <taxon>Spermatophyta</taxon>
        <taxon>Magnoliopsida</taxon>
        <taxon>eudicotyledons</taxon>
        <taxon>Gunneridae</taxon>
        <taxon>Pentapetalae</taxon>
        <taxon>rosids</taxon>
        <taxon>fabids</taxon>
        <taxon>Fabales</taxon>
        <taxon>Fabaceae</taxon>
        <taxon>Papilionoideae</taxon>
        <taxon>50 kb inversion clade</taxon>
        <taxon>dalbergioids sensu lato</taxon>
        <taxon>Dalbergieae</taxon>
        <taxon>Pterocarpus clade</taxon>
        <taxon>Stylosanthes</taxon>
    </lineage>
</organism>
<gene>
    <name evidence="1" type="ORF">PIB30_105756</name>
</gene>
<name>A0ABU6W0Q4_9FABA</name>
<sequence length="158" mass="18649">MGRRKTTARKPARTSRKELPPLSHLPLRKWFTSNEIWKSYLDTFSKLPVLKPRYLPEGLIPENRFGVFWEIVDQQDLRPLLHMREREMIPSCSGVFLAFRYHPRLMRVVATTLQLKDSLDDIGNGEFYLRFWITSVTYIITLDELASVKRRATVQGRK</sequence>
<dbReference type="EMBL" id="JASCZI010155010">
    <property type="protein sequence ID" value="MED6178250.1"/>
    <property type="molecule type" value="Genomic_DNA"/>
</dbReference>
<protein>
    <submittedName>
        <fullName evidence="1">Uncharacterized protein</fullName>
    </submittedName>
</protein>
<proteinExistence type="predicted"/>
<reference evidence="1 2" key="1">
    <citation type="journal article" date="2023" name="Plants (Basel)">
        <title>Bridging the Gap: Combining Genomics and Transcriptomics Approaches to Understand Stylosanthes scabra, an Orphan Legume from the Brazilian Caatinga.</title>
        <authorList>
            <person name="Ferreira-Neto J.R.C."/>
            <person name="da Silva M.D."/>
            <person name="Binneck E."/>
            <person name="de Melo N.F."/>
            <person name="da Silva R.H."/>
            <person name="de Melo A.L.T.M."/>
            <person name="Pandolfi V."/>
            <person name="Bustamante F.O."/>
            <person name="Brasileiro-Vidal A.C."/>
            <person name="Benko-Iseppon A.M."/>
        </authorList>
    </citation>
    <scope>NUCLEOTIDE SEQUENCE [LARGE SCALE GENOMIC DNA]</scope>
    <source>
        <tissue evidence="1">Leaves</tissue>
    </source>
</reference>